<reference evidence="2" key="1">
    <citation type="submission" date="2017-08" db="EMBL/GenBank/DDBJ databases">
        <authorList>
            <person name="Polle J.E."/>
            <person name="Barry K."/>
            <person name="Cushman J."/>
            <person name="Schmutz J."/>
            <person name="Tran D."/>
            <person name="Hathwaick L.T."/>
            <person name="Yim W.C."/>
            <person name="Jenkins J."/>
            <person name="Mckie-Krisberg Z.M."/>
            <person name="Prochnik S."/>
            <person name="Lindquist E."/>
            <person name="Dockter R.B."/>
            <person name="Adam C."/>
            <person name="Molina H."/>
            <person name="Bunkerborg J."/>
            <person name="Jin E."/>
            <person name="Buchheim M."/>
            <person name="Magnuson J."/>
        </authorList>
    </citation>
    <scope>NUCLEOTIDE SEQUENCE</scope>
    <source>
        <strain evidence="2">CCAP 19/18</strain>
    </source>
</reference>
<feature type="compositionally biased region" description="Basic and acidic residues" evidence="1">
    <location>
        <begin position="33"/>
        <end position="53"/>
    </location>
</feature>
<sequence length="78" mass="8862">MQPQIARASWRLRAWQSLTRTQSTTHACFKPDLYEGYRDDRRNGSSDPDDAHLPPDTYEIQGDPSSPSAHPSAKGTWF</sequence>
<name>A0ABQ7GH09_DUNSA</name>
<dbReference type="Proteomes" id="UP000815325">
    <property type="component" value="Unassembled WGS sequence"/>
</dbReference>
<feature type="region of interest" description="Disordered" evidence="1">
    <location>
        <begin position="33"/>
        <end position="78"/>
    </location>
</feature>
<accession>A0ABQ7GH09</accession>
<proteinExistence type="predicted"/>
<gene>
    <name evidence="2" type="ORF">DUNSADRAFT_9636</name>
</gene>
<organism evidence="2 3">
    <name type="scientific">Dunaliella salina</name>
    <name type="common">Green alga</name>
    <name type="synonym">Protococcus salinus</name>
    <dbReference type="NCBI Taxonomy" id="3046"/>
    <lineage>
        <taxon>Eukaryota</taxon>
        <taxon>Viridiplantae</taxon>
        <taxon>Chlorophyta</taxon>
        <taxon>core chlorophytes</taxon>
        <taxon>Chlorophyceae</taxon>
        <taxon>CS clade</taxon>
        <taxon>Chlamydomonadales</taxon>
        <taxon>Dunaliellaceae</taxon>
        <taxon>Dunaliella</taxon>
    </lineage>
</organism>
<evidence type="ECO:0008006" key="4">
    <source>
        <dbReference type="Google" id="ProtNLM"/>
    </source>
</evidence>
<evidence type="ECO:0000313" key="3">
    <source>
        <dbReference type="Proteomes" id="UP000815325"/>
    </source>
</evidence>
<protein>
    <recommendedName>
        <fullName evidence="4">Encoded protein</fullName>
    </recommendedName>
</protein>
<dbReference type="EMBL" id="MU069785">
    <property type="protein sequence ID" value="KAF5833889.1"/>
    <property type="molecule type" value="Genomic_DNA"/>
</dbReference>
<evidence type="ECO:0000256" key="1">
    <source>
        <dbReference type="SAM" id="MobiDB-lite"/>
    </source>
</evidence>
<comment type="caution">
    <text evidence="2">The sequence shown here is derived from an EMBL/GenBank/DDBJ whole genome shotgun (WGS) entry which is preliminary data.</text>
</comment>
<keyword evidence="3" id="KW-1185">Reference proteome</keyword>
<evidence type="ECO:0000313" key="2">
    <source>
        <dbReference type="EMBL" id="KAF5833889.1"/>
    </source>
</evidence>